<feature type="region of interest" description="Disordered" evidence="1">
    <location>
        <begin position="1"/>
        <end position="70"/>
    </location>
</feature>
<feature type="compositionally biased region" description="Pro residues" evidence="1">
    <location>
        <begin position="9"/>
        <end position="23"/>
    </location>
</feature>
<evidence type="ECO:0000256" key="1">
    <source>
        <dbReference type="SAM" id="MobiDB-lite"/>
    </source>
</evidence>
<reference evidence="2" key="1">
    <citation type="submission" date="2023-03" db="EMBL/GenBank/DDBJ databases">
        <title>Massive genome expansion in bonnet fungi (Mycena s.s.) driven by repeated elements and novel gene families across ecological guilds.</title>
        <authorList>
            <consortium name="Lawrence Berkeley National Laboratory"/>
            <person name="Harder C.B."/>
            <person name="Miyauchi S."/>
            <person name="Viragh M."/>
            <person name="Kuo A."/>
            <person name="Thoen E."/>
            <person name="Andreopoulos B."/>
            <person name="Lu D."/>
            <person name="Skrede I."/>
            <person name="Drula E."/>
            <person name="Henrissat B."/>
            <person name="Morin E."/>
            <person name="Kohler A."/>
            <person name="Barry K."/>
            <person name="LaButti K."/>
            <person name="Morin E."/>
            <person name="Salamov A."/>
            <person name="Lipzen A."/>
            <person name="Mereny Z."/>
            <person name="Hegedus B."/>
            <person name="Baldrian P."/>
            <person name="Stursova M."/>
            <person name="Weitz H."/>
            <person name="Taylor A."/>
            <person name="Grigoriev I.V."/>
            <person name="Nagy L.G."/>
            <person name="Martin F."/>
            <person name="Kauserud H."/>
        </authorList>
    </citation>
    <scope>NUCLEOTIDE SEQUENCE</scope>
    <source>
        <strain evidence="2">CBHHK173m</strain>
    </source>
</reference>
<keyword evidence="3" id="KW-1185">Reference proteome</keyword>
<organism evidence="2 3">
    <name type="scientific">Mycena belliarum</name>
    <dbReference type="NCBI Taxonomy" id="1033014"/>
    <lineage>
        <taxon>Eukaryota</taxon>
        <taxon>Fungi</taxon>
        <taxon>Dikarya</taxon>
        <taxon>Basidiomycota</taxon>
        <taxon>Agaricomycotina</taxon>
        <taxon>Agaricomycetes</taxon>
        <taxon>Agaricomycetidae</taxon>
        <taxon>Agaricales</taxon>
        <taxon>Marasmiineae</taxon>
        <taxon>Mycenaceae</taxon>
        <taxon>Mycena</taxon>
    </lineage>
</organism>
<accession>A0AAD6XNF9</accession>
<sequence length="234" mass="25878">MRQELLEPPSTPPLPGHPTPPSVSPSTGASTSRDAEAHGAEAAEEPDAKMEGRQGNVRCEEGARRTRGHHDAVLRREARVQHLDGRVGRGGRTDSHALDSIAIGAVVPTALTLGALRMDHTSAVVRPLSTFGVDICAPMLVWASGEDNHQVRRELFLVSFFSQNCPRKVNKRTETEREAIQSRLDSRQNQKVGKLWHKEKPIEWQSLQRDCRSSLEGFTNFKDRAALTLAKMIP</sequence>
<gene>
    <name evidence="2" type="ORF">B0H15DRAFT_805484</name>
</gene>
<dbReference type="AlphaFoldDB" id="A0AAD6XNF9"/>
<dbReference type="Proteomes" id="UP001222325">
    <property type="component" value="Unassembled WGS sequence"/>
</dbReference>
<proteinExistence type="predicted"/>
<comment type="caution">
    <text evidence="2">The sequence shown here is derived from an EMBL/GenBank/DDBJ whole genome shotgun (WGS) entry which is preliminary data.</text>
</comment>
<evidence type="ECO:0000313" key="2">
    <source>
        <dbReference type="EMBL" id="KAJ7076761.1"/>
    </source>
</evidence>
<protein>
    <submittedName>
        <fullName evidence="2">Uncharacterized protein</fullName>
    </submittedName>
</protein>
<name>A0AAD6XNF9_9AGAR</name>
<feature type="compositionally biased region" description="Basic and acidic residues" evidence="1">
    <location>
        <begin position="33"/>
        <end position="70"/>
    </location>
</feature>
<evidence type="ECO:0000313" key="3">
    <source>
        <dbReference type="Proteomes" id="UP001222325"/>
    </source>
</evidence>
<dbReference type="EMBL" id="JARJCN010000078">
    <property type="protein sequence ID" value="KAJ7076761.1"/>
    <property type="molecule type" value="Genomic_DNA"/>
</dbReference>